<evidence type="ECO:0000256" key="4">
    <source>
        <dbReference type="ARBA" id="ARBA00023136"/>
    </source>
</evidence>
<dbReference type="GO" id="GO:0005886">
    <property type="term" value="C:plasma membrane"/>
    <property type="evidence" value="ECO:0007669"/>
    <property type="project" value="UniProtKB-SubCell"/>
</dbReference>
<dbReference type="CDD" id="cd06261">
    <property type="entry name" value="TM_PBP2"/>
    <property type="match status" value="2"/>
</dbReference>
<accession>A0A6N6VFV1</accession>
<feature type="transmembrane region" description="Helical" evidence="5">
    <location>
        <begin position="20"/>
        <end position="39"/>
    </location>
</feature>
<comment type="subcellular location">
    <subcellularLocation>
        <location evidence="1 5">Cell membrane</location>
        <topology evidence="1 5">Multi-pass membrane protein</topology>
    </subcellularLocation>
</comment>
<dbReference type="Pfam" id="PF00528">
    <property type="entry name" value="BPD_transp_1"/>
    <property type="match status" value="2"/>
</dbReference>
<feature type="domain" description="ABC transmembrane type-1" evidence="6">
    <location>
        <begin position="65"/>
        <end position="260"/>
    </location>
</feature>
<feature type="transmembrane region" description="Helical" evidence="5">
    <location>
        <begin position="132"/>
        <end position="152"/>
    </location>
</feature>
<feature type="transmembrane region" description="Helical" evidence="5">
    <location>
        <begin position="441"/>
        <end position="463"/>
    </location>
</feature>
<keyword evidence="5" id="KW-0813">Transport</keyword>
<feature type="domain" description="ABC transmembrane type-1" evidence="6">
    <location>
        <begin position="378"/>
        <end position="564"/>
    </location>
</feature>
<reference evidence="7 8" key="1">
    <citation type="submission" date="2019-09" db="EMBL/GenBank/DDBJ databases">
        <title>Parvibaculum sedimenti sp. nov., isolated from sediment.</title>
        <authorList>
            <person name="Wang Y."/>
        </authorList>
    </citation>
    <scope>NUCLEOTIDE SEQUENCE [LARGE SCALE GENOMIC DNA]</scope>
    <source>
        <strain evidence="7 8">HXT-9</strain>
    </source>
</reference>
<keyword evidence="2 5" id="KW-0812">Transmembrane</keyword>
<feature type="transmembrane region" description="Helical" evidence="5">
    <location>
        <begin position="294"/>
        <end position="316"/>
    </location>
</feature>
<dbReference type="InterPro" id="IPR035906">
    <property type="entry name" value="MetI-like_sf"/>
</dbReference>
<dbReference type="AlphaFoldDB" id="A0A6N6VFV1"/>
<evidence type="ECO:0000259" key="6">
    <source>
        <dbReference type="PROSITE" id="PS50928"/>
    </source>
</evidence>
<evidence type="ECO:0000313" key="7">
    <source>
        <dbReference type="EMBL" id="KAB7739586.1"/>
    </source>
</evidence>
<dbReference type="InterPro" id="IPR000515">
    <property type="entry name" value="MetI-like"/>
</dbReference>
<dbReference type="Proteomes" id="UP000468901">
    <property type="component" value="Unassembled WGS sequence"/>
</dbReference>
<dbReference type="EMBL" id="WESC01000009">
    <property type="protein sequence ID" value="KAB7739586.1"/>
    <property type="molecule type" value="Genomic_DNA"/>
</dbReference>
<evidence type="ECO:0000256" key="5">
    <source>
        <dbReference type="RuleBase" id="RU363032"/>
    </source>
</evidence>
<feature type="transmembrane region" description="Helical" evidence="5">
    <location>
        <begin position="204"/>
        <end position="231"/>
    </location>
</feature>
<feature type="transmembrane region" description="Helical" evidence="5">
    <location>
        <begin position="72"/>
        <end position="91"/>
    </location>
</feature>
<organism evidence="7 8">
    <name type="scientific">Parvibaculum sedimenti</name>
    <dbReference type="NCBI Taxonomy" id="2608632"/>
    <lineage>
        <taxon>Bacteria</taxon>
        <taxon>Pseudomonadati</taxon>
        <taxon>Pseudomonadota</taxon>
        <taxon>Alphaproteobacteria</taxon>
        <taxon>Hyphomicrobiales</taxon>
        <taxon>Parvibaculaceae</taxon>
        <taxon>Parvibaculum</taxon>
    </lineage>
</organism>
<evidence type="ECO:0000256" key="2">
    <source>
        <dbReference type="ARBA" id="ARBA00022692"/>
    </source>
</evidence>
<protein>
    <submittedName>
        <fullName evidence="7">ABC transporter permease subunit</fullName>
    </submittedName>
</protein>
<sequence>MSNISTISVARRERVAPSAWDGIALCLVAGTLALIIYGAQQMNAPLASVSKAQISLSPAALPEYALRTTLRMFAALAASLLFTFTYATAAAKSRRAGAVLIPILDVLQSVPVLGFLSFTVTGFMAIFPGSVAGAECAAIFAIFTAQAWNMAFSFYQSLRTIPADLDEASRAFRLSAWQRFWRLEVPFALPALIWNMMMSMSGSWFFIVASEAISVGNTTITLPGIGSYVALAIERRDLTAVFFALGAMLVVILAYDQLLFRPLVAWAQKFRFEQTMGQPTPGVWLLRVLNRARLVQIALVPVHKSFVAVAHAPLSFGRWGWRRSPLQRRWLNIGWGVIWWGLWALVGAYGLRALYVEMAGQIGWAEVFSAFKLGLMTLTRVIVLVGLASLVWVPVGVWIGLRPGLAMRLQLVAQILAAFPANLLFPVAVVGILHFGLNPNIWLSPLMILGTQWYILFNVIAGASAFPIDLQDAAANFRVRGRNWWFKVMLPGVFPYFITGGLTASGGSWNASIVAELVTWGNTRLEANGLGSYIAKATAAGDYPRIILGVMVMAVFVTLFNRLFWRPLHAYAERRLRMI</sequence>
<dbReference type="PANTHER" id="PTHR42744:SF1">
    <property type="entry name" value="BINDING-PROTEIN-DEPENDENT TRANSPORT SYSTEMS INNER MEMBRANE COMPONENT"/>
    <property type="match status" value="1"/>
</dbReference>
<feature type="transmembrane region" description="Helical" evidence="5">
    <location>
        <begin position="546"/>
        <end position="565"/>
    </location>
</feature>
<comment type="caution">
    <text evidence="7">The sequence shown here is derived from an EMBL/GenBank/DDBJ whole genome shotgun (WGS) entry which is preliminary data.</text>
</comment>
<evidence type="ECO:0000256" key="3">
    <source>
        <dbReference type="ARBA" id="ARBA00022989"/>
    </source>
</evidence>
<proteinExistence type="inferred from homology"/>
<name>A0A6N6VFV1_9HYPH</name>
<keyword evidence="8" id="KW-1185">Reference proteome</keyword>
<feature type="transmembrane region" description="Helical" evidence="5">
    <location>
        <begin position="337"/>
        <end position="355"/>
    </location>
</feature>
<feature type="transmembrane region" description="Helical" evidence="5">
    <location>
        <begin position="375"/>
        <end position="399"/>
    </location>
</feature>
<evidence type="ECO:0000256" key="1">
    <source>
        <dbReference type="ARBA" id="ARBA00004651"/>
    </source>
</evidence>
<dbReference type="PANTHER" id="PTHR42744">
    <property type="entry name" value="BINDING-PROTEIN-DEPENDENT TRANSPORT SYSTEMS INNER MEMBRANE COMPONENT"/>
    <property type="match status" value="1"/>
</dbReference>
<dbReference type="RefSeq" id="WP_152216394.1">
    <property type="nucleotide sequence ID" value="NZ_JBAQYD010000221.1"/>
</dbReference>
<dbReference type="SUPFAM" id="SSF161098">
    <property type="entry name" value="MetI-like"/>
    <property type="match status" value="2"/>
</dbReference>
<keyword evidence="3 5" id="KW-1133">Transmembrane helix</keyword>
<feature type="transmembrane region" description="Helical" evidence="5">
    <location>
        <begin position="411"/>
        <end position="435"/>
    </location>
</feature>
<dbReference type="Gene3D" id="1.10.3720.10">
    <property type="entry name" value="MetI-like"/>
    <property type="match status" value="2"/>
</dbReference>
<comment type="similarity">
    <text evidence="5">Belongs to the binding-protein-dependent transport system permease family.</text>
</comment>
<feature type="transmembrane region" description="Helical" evidence="5">
    <location>
        <begin position="103"/>
        <end position="126"/>
    </location>
</feature>
<dbReference type="PROSITE" id="PS50928">
    <property type="entry name" value="ABC_TM1"/>
    <property type="match status" value="2"/>
</dbReference>
<gene>
    <name evidence="7" type="ORF">F2P47_10880</name>
</gene>
<feature type="transmembrane region" description="Helical" evidence="5">
    <location>
        <begin position="180"/>
        <end position="198"/>
    </location>
</feature>
<feature type="transmembrane region" description="Helical" evidence="5">
    <location>
        <begin position="238"/>
        <end position="255"/>
    </location>
</feature>
<feature type="transmembrane region" description="Helical" evidence="5">
    <location>
        <begin position="484"/>
        <end position="504"/>
    </location>
</feature>
<keyword evidence="4 5" id="KW-0472">Membrane</keyword>
<evidence type="ECO:0000313" key="8">
    <source>
        <dbReference type="Proteomes" id="UP000468901"/>
    </source>
</evidence>
<dbReference type="GO" id="GO:0055085">
    <property type="term" value="P:transmembrane transport"/>
    <property type="evidence" value="ECO:0007669"/>
    <property type="project" value="InterPro"/>
</dbReference>